<evidence type="ECO:0000256" key="6">
    <source>
        <dbReference type="SAM" id="MobiDB-lite"/>
    </source>
</evidence>
<evidence type="ECO:0008006" key="10">
    <source>
        <dbReference type="Google" id="ProtNLM"/>
    </source>
</evidence>
<reference evidence="8" key="1">
    <citation type="submission" date="2020-11" db="EMBL/GenBank/DDBJ databases">
        <authorList>
            <consortium name="DOE Joint Genome Institute"/>
            <person name="Ahrendt S."/>
            <person name="Riley R."/>
            <person name="Andreopoulos W."/>
            <person name="Labutti K."/>
            <person name="Pangilinan J."/>
            <person name="Ruiz-Duenas F.J."/>
            <person name="Barrasa J.M."/>
            <person name="Sanchez-Garcia M."/>
            <person name="Camarero S."/>
            <person name="Miyauchi S."/>
            <person name="Serrano A."/>
            <person name="Linde D."/>
            <person name="Babiker R."/>
            <person name="Drula E."/>
            <person name="Ayuso-Fernandez I."/>
            <person name="Pacheco R."/>
            <person name="Padilla G."/>
            <person name="Ferreira P."/>
            <person name="Barriuso J."/>
            <person name="Kellner H."/>
            <person name="Castanera R."/>
            <person name="Alfaro M."/>
            <person name="Ramirez L."/>
            <person name="Pisabarro A.G."/>
            <person name="Kuo A."/>
            <person name="Tritt A."/>
            <person name="Lipzen A."/>
            <person name="He G."/>
            <person name="Yan M."/>
            <person name="Ng V."/>
            <person name="Cullen D."/>
            <person name="Martin F."/>
            <person name="Rosso M.-N."/>
            <person name="Henrissat B."/>
            <person name="Hibbett D."/>
            <person name="Martinez A.T."/>
            <person name="Grigoriev I.V."/>
        </authorList>
    </citation>
    <scope>NUCLEOTIDE SEQUENCE</scope>
    <source>
        <strain evidence="8">MF-IS2</strain>
    </source>
</reference>
<dbReference type="PANTHER" id="PTHR22779">
    <property type="entry name" value="SD17342P"/>
    <property type="match status" value="1"/>
</dbReference>
<comment type="subcellular location">
    <subcellularLocation>
        <location evidence="1">Membrane</location>
        <topology evidence="1">Multi-pass membrane protein</topology>
    </subcellularLocation>
</comment>
<dbReference type="GO" id="GO:0016020">
    <property type="term" value="C:membrane"/>
    <property type="evidence" value="ECO:0007669"/>
    <property type="project" value="UniProtKB-SubCell"/>
</dbReference>
<dbReference type="InterPro" id="IPR019334">
    <property type="entry name" value="TMEM170A/B/YPR153W-like"/>
</dbReference>
<feature type="transmembrane region" description="Helical" evidence="7">
    <location>
        <begin position="149"/>
        <end position="175"/>
    </location>
</feature>
<comment type="similarity">
    <text evidence="2">Belongs to the TMEM170 family.</text>
</comment>
<evidence type="ECO:0000256" key="5">
    <source>
        <dbReference type="ARBA" id="ARBA00023136"/>
    </source>
</evidence>
<keyword evidence="5 7" id="KW-0472">Membrane</keyword>
<keyword evidence="4 7" id="KW-1133">Transmembrane helix</keyword>
<dbReference type="AlphaFoldDB" id="A0A9P5XE85"/>
<feature type="region of interest" description="Disordered" evidence="6">
    <location>
        <begin position="121"/>
        <end position="141"/>
    </location>
</feature>
<evidence type="ECO:0000256" key="2">
    <source>
        <dbReference type="ARBA" id="ARBA00006325"/>
    </source>
</evidence>
<evidence type="ECO:0000313" key="9">
    <source>
        <dbReference type="Proteomes" id="UP000807342"/>
    </source>
</evidence>
<accession>A0A9P5XE85</accession>
<evidence type="ECO:0000256" key="3">
    <source>
        <dbReference type="ARBA" id="ARBA00022692"/>
    </source>
</evidence>
<keyword evidence="3 7" id="KW-0812">Transmembrane</keyword>
<evidence type="ECO:0000256" key="4">
    <source>
        <dbReference type="ARBA" id="ARBA00022989"/>
    </source>
</evidence>
<evidence type="ECO:0000256" key="1">
    <source>
        <dbReference type="ARBA" id="ARBA00004141"/>
    </source>
</evidence>
<proteinExistence type="inferred from homology"/>
<dbReference type="EMBL" id="MU151131">
    <property type="protein sequence ID" value="KAF9449404.1"/>
    <property type="molecule type" value="Genomic_DNA"/>
</dbReference>
<dbReference type="Proteomes" id="UP000807342">
    <property type="component" value="Unassembled WGS sequence"/>
</dbReference>
<feature type="transmembrane region" description="Helical" evidence="7">
    <location>
        <begin position="49"/>
        <end position="69"/>
    </location>
</feature>
<gene>
    <name evidence="8" type="ORF">P691DRAFT_774696</name>
</gene>
<dbReference type="OrthoDB" id="2131401at2759"/>
<keyword evidence="9" id="KW-1185">Reference proteome</keyword>
<feature type="transmembrane region" description="Helical" evidence="7">
    <location>
        <begin position="187"/>
        <end position="208"/>
    </location>
</feature>
<sequence>MSESIRNTTPSWPSLYNPGLEILHFEHHPPVQPGGAYLYKASEIFRFTFYWTLIFYTPFFLICGFYTFCNYTFPPQRLRHQVSPLPPHDSGEASIDQDYLSYRNDTGGYVPLQLLRSPHPQLAERATPTSRRSAMKTHKKNERRSRATFALLAFVVFLAFGFAGAVIGSAVLGFVTMGLYRAANFNMSTWIPFLLALIQVFVGLLSIWPSIIEIM</sequence>
<protein>
    <recommendedName>
        <fullName evidence="10">Integral membrane protein</fullName>
    </recommendedName>
</protein>
<dbReference type="PANTHER" id="PTHR22779:SF6">
    <property type="entry name" value="SD17342P"/>
    <property type="match status" value="1"/>
</dbReference>
<evidence type="ECO:0000256" key="7">
    <source>
        <dbReference type="SAM" id="Phobius"/>
    </source>
</evidence>
<evidence type="ECO:0000313" key="8">
    <source>
        <dbReference type="EMBL" id="KAF9449404.1"/>
    </source>
</evidence>
<comment type="caution">
    <text evidence="8">The sequence shown here is derived from an EMBL/GenBank/DDBJ whole genome shotgun (WGS) entry which is preliminary data.</text>
</comment>
<organism evidence="8 9">
    <name type="scientific">Macrolepiota fuliginosa MF-IS2</name>
    <dbReference type="NCBI Taxonomy" id="1400762"/>
    <lineage>
        <taxon>Eukaryota</taxon>
        <taxon>Fungi</taxon>
        <taxon>Dikarya</taxon>
        <taxon>Basidiomycota</taxon>
        <taxon>Agaricomycotina</taxon>
        <taxon>Agaricomycetes</taxon>
        <taxon>Agaricomycetidae</taxon>
        <taxon>Agaricales</taxon>
        <taxon>Agaricineae</taxon>
        <taxon>Agaricaceae</taxon>
        <taxon>Macrolepiota</taxon>
    </lineage>
</organism>
<name>A0A9P5XE85_9AGAR</name>